<organism evidence="2">
    <name type="scientific">marine sediment metagenome</name>
    <dbReference type="NCBI Taxonomy" id="412755"/>
    <lineage>
        <taxon>unclassified sequences</taxon>
        <taxon>metagenomes</taxon>
        <taxon>ecological metagenomes</taxon>
    </lineage>
</organism>
<dbReference type="InterPro" id="IPR036291">
    <property type="entry name" value="NAD(P)-bd_dom_sf"/>
</dbReference>
<dbReference type="PANTHER" id="PTHR11728">
    <property type="entry name" value="GLYCEROL-3-PHOSPHATE DEHYDROGENASE"/>
    <property type="match status" value="1"/>
</dbReference>
<accession>A0A0F8XXV5</accession>
<gene>
    <name evidence="2" type="ORF">LCGC14_2889810</name>
</gene>
<dbReference type="GO" id="GO:0051287">
    <property type="term" value="F:NAD binding"/>
    <property type="evidence" value="ECO:0007669"/>
    <property type="project" value="InterPro"/>
</dbReference>
<evidence type="ECO:0000259" key="1">
    <source>
        <dbReference type="Pfam" id="PF01210"/>
    </source>
</evidence>
<dbReference type="GO" id="GO:0005829">
    <property type="term" value="C:cytosol"/>
    <property type="evidence" value="ECO:0007669"/>
    <property type="project" value="TreeGrafter"/>
</dbReference>
<sequence>MKRIAVLGAGSWGTTLAILLTKKGHGVSLWEYLKEQAERLDRERENRHFLPGVPIPKEIFISSNLKEIIKRKEIILIVVPSQVLREVVEKLSKIKISPKTILVSATKGLE</sequence>
<protein>
    <recommendedName>
        <fullName evidence="1">Glycerol-3-phosphate dehydrogenase NAD-dependent N-terminal domain-containing protein</fullName>
    </recommendedName>
</protein>
<dbReference type="PRINTS" id="PR00077">
    <property type="entry name" value="GPDHDRGNASE"/>
</dbReference>
<dbReference type="EMBL" id="LAZR01056607">
    <property type="protein sequence ID" value="KKK73838.1"/>
    <property type="molecule type" value="Genomic_DNA"/>
</dbReference>
<dbReference type="AlphaFoldDB" id="A0A0F8XXV5"/>
<dbReference type="InterPro" id="IPR006168">
    <property type="entry name" value="G3P_DH_NAD-dep"/>
</dbReference>
<feature type="non-terminal residue" evidence="2">
    <location>
        <position position="110"/>
    </location>
</feature>
<comment type="caution">
    <text evidence="2">The sequence shown here is derived from an EMBL/GenBank/DDBJ whole genome shotgun (WGS) entry which is preliminary data.</text>
</comment>
<name>A0A0F8XXV5_9ZZZZ</name>
<dbReference type="InterPro" id="IPR011128">
    <property type="entry name" value="G3P_DH_NAD-dep_N"/>
</dbReference>
<dbReference type="PANTHER" id="PTHR11728:SF1">
    <property type="entry name" value="GLYCEROL-3-PHOSPHATE DEHYDROGENASE [NAD(+)] 2, CHLOROPLASTIC"/>
    <property type="match status" value="1"/>
</dbReference>
<dbReference type="SUPFAM" id="SSF51735">
    <property type="entry name" value="NAD(P)-binding Rossmann-fold domains"/>
    <property type="match status" value="1"/>
</dbReference>
<dbReference type="GO" id="GO:0046168">
    <property type="term" value="P:glycerol-3-phosphate catabolic process"/>
    <property type="evidence" value="ECO:0007669"/>
    <property type="project" value="InterPro"/>
</dbReference>
<dbReference type="Pfam" id="PF01210">
    <property type="entry name" value="NAD_Gly3P_dh_N"/>
    <property type="match status" value="1"/>
</dbReference>
<evidence type="ECO:0000313" key="2">
    <source>
        <dbReference type="EMBL" id="KKK73838.1"/>
    </source>
</evidence>
<dbReference type="Gene3D" id="3.40.50.720">
    <property type="entry name" value="NAD(P)-binding Rossmann-like Domain"/>
    <property type="match status" value="1"/>
</dbReference>
<reference evidence="2" key="1">
    <citation type="journal article" date="2015" name="Nature">
        <title>Complex archaea that bridge the gap between prokaryotes and eukaryotes.</title>
        <authorList>
            <person name="Spang A."/>
            <person name="Saw J.H."/>
            <person name="Jorgensen S.L."/>
            <person name="Zaremba-Niedzwiedzka K."/>
            <person name="Martijn J."/>
            <person name="Lind A.E."/>
            <person name="van Eijk R."/>
            <person name="Schleper C."/>
            <person name="Guy L."/>
            <person name="Ettema T.J."/>
        </authorList>
    </citation>
    <scope>NUCLEOTIDE SEQUENCE</scope>
</reference>
<dbReference type="GO" id="GO:0047952">
    <property type="term" value="F:glycerol-3-phosphate dehydrogenase [NAD(P)+] activity"/>
    <property type="evidence" value="ECO:0007669"/>
    <property type="project" value="TreeGrafter"/>
</dbReference>
<proteinExistence type="predicted"/>
<feature type="domain" description="Glycerol-3-phosphate dehydrogenase NAD-dependent N-terminal" evidence="1">
    <location>
        <begin position="4"/>
        <end position="110"/>
    </location>
</feature>